<dbReference type="InterPro" id="IPR016040">
    <property type="entry name" value="NAD(P)-bd_dom"/>
</dbReference>
<name>A0ABT8MS22_9BACL</name>
<dbReference type="EMBL" id="JAUJWW010000004">
    <property type="protein sequence ID" value="MDN7227693.1"/>
    <property type="molecule type" value="Genomic_DNA"/>
</dbReference>
<evidence type="ECO:0000313" key="3">
    <source>
        <dbReference type="Proteomes" id="UP001172054"/>
    </source>
</evidence>
<feature type="domain" description="NAD(P)-binding" evidence="1">
    <location>
        <begin position="12"/>
        <end position="138"/>
    </location>
</feature>
<dbReference type="PANTHER" id="PTHR14097:SF7">
    <property type="entry name" value="OXIDOREDUCTASE HTATIP2"/>
    <property type="match status" value="1"/>
</dbReference>
<accession>A0ABT8MS22</accession>
<evidence type="ECO:0000259" key="1">
    <source>
        <dbReference type="Pfam" id="PF13460"/>
    </source>
</evidence>
<dbReference type="CDD" id="cd05250">
    <property type="entry name" value="CC3_like_SDR_a"/>
    <property type="match status" value="1"/>
</dbReference>
<dbReference type="InterPro" id="IPR036291">
    <property type="entry name" value="NAD(P)-bd_dom_sf"/>
</dbReference>
<evidence type="ECO:0000313" key="2">
    <source>
        <dbReference type="EMBL" id="MDN7227693.1"/>
    </source>
</evidence>
<comment type="caution">
    <text evidence="2">The sequence shown here is derived from an EMBL/GenBank/DDBJ whole genome shotgun (WGS) entry which is preliminary data.</text>
</comment>
<proteinExistence type="predicted"/>
<protein>
    <submittedName>
        <fullName evidence="2">Oxidoreductase</fullName>
    </submittedName>
</protein>
<dbReference type="PANTHER" id="PTHR14097">
    <property type="entry name" value="OXIDOREDUCTASE HTATIP2"/>
    <property type="match status" value="1"/>
</dbReference>
<keyword evidence="3" id="KW-1185">Reference proteome</keyword>
<dbReference type="SUPFAM" id="SSF51735">
    <property type="entry name" value="NAD(P)-binding Rossmann-fold domains"/>
    <property type="match status" value="1"/>
</dbReference>
<organism evidence="2 3">
    <name type="scientific">Planococcus liqunii</name>
    <dbReference type="NCBI Taxonomy" id="3058394"/>
    <lineage>
        <taxon>Bacteria</taxon>
        <taxon>Bacillati</taxon>
        <taxon>Bacillota</taxon>
        <taxon>Bacilli</taxon>
        <taxon>Bacillales</taxon>
        <taxon>Caryophanaceae</taxon>
        <taxon>Planococcus</taxon>
    </lineage>
</organism>
<dbReference type="Proteomes" id="UP001172054">
    <property type="component" value="Unassembled WGS sequence"/>
</dbReference>
<dbReference type="Gene3D" id="3.40.50.720">
    <property type="entry name" value="NAD(P)-binding Rossmann-like Domain"/>
    <property type="match status" value="1"/>
</dbReference>
<reference evidence="2 3" key="1">
    <citation type="submission" date="2023-06" db="EMBL/GenBank/DDBJ databases">
        <title>Novel species in genus Planococcus.</title>
        <authorList>
            <person name="Ning S."/>
        </authorList>
    </citation>
    <scope>NUCLEOTIDE SEQUENCE [LARGE SCALE GENOMIC DNA]</scope>
    <source>
        <strain evidence="2 3">N064</strain>
    </source>
</reference>
<sequence length="230" mass="26381">MTMNSKTALLAGASGLVGNELLHVLLESPNYEEVKVLVRKRLEIQHPKLEQVLVDFNRLENYEEYFHVNDVYCCLGTTIKKAGSQEAFRKVDYEYPVKMAQLAKKRNAENFLIISALGADPKSKVFYSRTKGEVESELKNMHLRALHIFQPSLLLGDRQEFRFGEKFAAILSPLLRPLLFGKLKKYKPVSARRVAVAMYQMGQTNYSGHFTYPSNRIFELSRSKTAEQKK</sequence>
<dbReference type="Pfam" id="PF13460">
    <property type="entry name" value="NAD_binding_10"/>
    <property type="match status" value="1"/>
</dbReference>
<gene>
    <name evidence="2" type="ORF">QWY15_10335</name>
</gene>